<evidence type="ECO:0008006" key="4">
    <source>
        <dbReference type="Google" id="ProtNLM"/>
    </source>
</evidence>
<accession>A0A1I6WD00</accession>
<dbReference type="PROSITE" id="PS50890">
    <property type="entry name" value="PUA"/>
    <property type="match status" value="1"/>
</dbReference>
<dbReference type="EMBL" id="FOZU01000055">
    <property type="protein sequence ID" value="SFT23822.1"/>
    <property type="molecule type" value="Genomic_DNA"/>
</dbReference>
<dbReference type="AlphaFoldDB" id="A0A1I6WD00"/>
<reference evidence="3" key="1">
    <citation type="submission" date="2016-10" db="EMBL/GenBank/DDBJ databases">
        <authorList>
            <person name="Varghese N."/>
            <person name="Submissions S."/>
        </authorList>
    </citation>
    <scope>NUCLEOTIDE SEQUENCE [LARGE SCALE GENOMIC DNA]</scope>
    <source>
        <strain evidence="3">ANC 5076</strain>
    </source>
</reference>
<protein>
    <recommendedName>
        <fullName evidence="4">Lipoprotein</fullName>
    </recommendedName>
</protein>
<proteinExistence type="predicted"/>
<dbReference type="RefSeq" id="WP_074947823.1">
    <property type="nucleotide sequence ID" value="NZ_FOZU01000055.1"/>
</dbReference>
<gene>
    <name evidence="2" type="ORF">SAMN05444586_10552</name>
</gene>
<feature type="chain" id="PRO_5010347711" description="Lipoprotein" evidence="1">
    <location>
        <begin position="20"/>
        <end position="257"/>
    </location>
</feature>
<organism evidence="2 3">
    <name type="scientific">Acinetobacter bohemicus</name>
    <dbReference type="NCBI Taxonomy" id="1435036"/>
    <lineage>
        <taxon>Bacteria</taxon>
        <taxon>Pseudomonadati</taxon>
        <taxon>Pseudomonadota</taxon>
        <taxon>Gammaproteobacteria</taxon>
        <taxon>Moraxellales</taxon>
        <taxon>Moraxellaceae</taxon>
        <taxon>Acinetobacter</taxon>
    </lineage>
</organism>
<keyword evidence="3" id="KW-1185">Reference proteome</keyword>
<dbReference type="Proteomes" id="UP000182827">
    <property type="component" value="Unassembled WGS sequence"/>
</dbReference>
<evidence type="ECO:0000313" key="2">
    <source>
        <dbReference type="EMBL" id="SFT23822.1"/>
    </source>
</evidence>
<keyword evidence="1" id="KW-0732">Signal</keyword>
<feature type="signal peptide" evidence="1">
    <location>
        <begin position="1"/>
        <end position="19"/>
    </location>
</feature>
<evidence type="ECO:0000256" key="1">
    <source>
        <dbReference type="SAM" id="SignalP"/>
    </source>
</evidence>
<evidence type="ECO:0000313" key="3">
    <source>
        <dbReference type="Proteomes" id="UP000182827"/>
    </source>
</evidence>
<sequence length="257" mass="28530">MKKILTLVALSLLPLTGCVGVKSPEPVVAPVAPPPPDISQINKFDFMSRQFTLNEADLVPVPNSTRPSAVIFFKDGVNVRKMNKALCEGFVQLPTPDEIEQTKDVPIENQVVTKVPVRSELPQNLTDCDEILKVYDYILAEKELGKLNPSLKYSNGPFVAIYNPNSTEINQIIDLRGTSVKDLKKFGENWSSIFTEAAEKHEKSSQADQKFNIWGFVRDMLQVTVCATDPNLIYIFNEPAGKIADIVCKGTAETTWS</sequence>
<name>A0A1I6WD00_9GAMM</name>